<evidence type="ECO:0000313" key="3">
    <source>
        <dbReference type="Proteomes" id="UP000002668"/>
    </source>
</evidence>
<dbReference type="InParanoid" id="E5A5U2"/>
<reference evidence="3" key="1">
    <citation type="journal article" date="2011" name="Nat. Commun.">
        <title>Effector diversification within compartments of the Leptosphaeria maculans genome affected by Repeat-Induced Point mutations.</title>
        <authorList>
            <person name="Rouxel T."/>
            <person name="Grandaubert J."/>
            <person name="Hane J.K."/>
            <person name="Hoede C."/>
            <person name="van de Wouw A.P."/>
            <person name="Couloux A."/>
            <person name="Dominguez V."/>
            <person name="Anthouard V."/>
            <person name="Bally P."/>
            <person name="Bourras S."/>
            <person name="Cozijnsen A.J."/>
            <person name="Ciuffetti L.M."/>
            <person name="Degrave A."/>
            <person name="Dilmaghani A."/>
            <person name="Duret L."/>
            <person name="Fudal I."/>
            <person name="Goodwin S.B."/>
            <person name="Gout L."/>
            <person name="Glaser N."/>
            <person name="Linglin J."/>
            <person name="Kema G.H.J."/>
            <person name="Lapalu N."/>
            <person name="Lawrence C.B."/>
            <person name="May K."/>
            <person name="Meyer M."/>
            <person name="Ollivier B."/>
            <person name="Poulain J."/>
            <person name="Schoch C.L."/>
            <person name="Simon A."/>
            <person name="Spatafora J.W."/>
            <person name="Stachowiak A."/>
            <person name="Turgeon B.G."/>
            <person name="Tyler B.M."/>
            <person name="Vincent D."/>
            <person name="Weissenbach J."/>
            <person name="Amselem J."/>
            <person name="Quesneville H."/>
            <person name="Oliver R.P."/>
            <person name="Wincker P."/>
            <person name="Balesdent M.-H."/>
            <person name="Howlett B.J."/>
        </authorList>
    </citation>
    <scope>NUCLEOTIDE SEQUENCE [LARGE SCALE GENOMIC DNA]</scope>
    <source>
        <strain evidence="3">JN3 / isolate v23.1.3 / race Av1-4-5-6-7-8</strain>
    </source>
</reference>
<dbReference type="HOGENOM" id="CLU_3143397_0_0_1"/>
<proteinExistence type="predicted"/>
<evidence type="ECO:0000313" key="2">
    <source>
        <dbReference type="EMBL" id="CBX98987.1"/>
    </source>
</evidence>
<name>E5A5U2_LEPMJ</name>
<accession>E5A5U2</accession>
<dbReference type="AlphaFoldDB" id="E5A5U2"/>
<dbReference type="VEuPathDB" id="FungiDB:LEMA_uP082260.1"/>
<feature type="region of interest" description="Disordered" evidence="1">
    <location>
        <begin position="1"/>
        <end position="49"/>
    </location>
</feature>
<evidence type="ECO:0000256" key="1">
    <source>
        <dbReference type="SAM" id="MobiDB-lite"/>
    </source>
</evidence>
<keyword evidence="3" id="KW-1185">Reference proteome</keyword>
<feature type="compositionally biased region" description="Polar residues" evidence="1">
    <location>
        <begin position="36"/>
        <end position="49"/>
    </location>
</feature>
<dbReference type="Proteomes" id="UP000002668">
    <property type="component" value="Genome"/>
</dbReference>
<protein>
    <submittedName>
        <fullName evidence="2">Uncharacterized protein</fullName>
    </submittedName>
</protein>
<sequence>MSDVAKSPRKQRQGWVPSFVPSGSAAGPPRADSTFKKSSTPSGTTRGVR</sequence>
<dbReference type="EMBL" id="FP929135">
    <property type="protein sequence ID" value="CBX98987.1"/>
    <property type="molecule type" value="Genomic_DNA"/>
</dbReference>
<gene>
    <name evidence="2" type="ORF">LEMA_uP082260.1</name>
</gene>
<organism evidence="2 3">
    <name type="scientific">Leptosphaeria maculans (strain JN3 / isolate v23.1.3 / race Av1-4-5-6-7-8)</name>
    <name type="common">Blackleg fungus</name>
    <name type="synonym">Phoma lingam</name>
    <dbReference type="NCBI Taxonomy" id="985895"/>
    <lineage>
        <taxon>Eukaryota</taxon>
        <taxon>Fungi</taxon>
        <taxon>Dikarya</taxon>
        <taxon>Ascomycota</taxon>
        <taxon>Pezizomycotina</taxon>
        <taxon>Dothideomycetes</taxon>
        <taxon>Pleosporomycetidae</taxon>
        <taxon>Pleosporales</taxon>
        <taxon>Pleosporineae</taxon>
        <taxon>Leptosphaeriaceae</taxon>
        <taxon>Plenodomus</taxon>
        <taxon>Plenodomus lingam/Leptosphaeria maculans species complex</taxon>
    </lineage>
</organism>